<keyword evidence="2 8" id="KW-1003">Cell membrane</keyword>
<dbReference type="GO" id="GO:0030425">
    <property type="term" value="C:dendrite"/>
    <property type="evidence" value="ECO:0007669"/>
    <property type="project" value="TreeGrafter"/>
</dbReference>
<dbReference type="KEGG" id="clec:106668447"/>
<dbReference type="GO" id="GO:0043025">
    <property type="term" value="C:neuronal cell body"/>
    <property type="evidence" value="ECO:0007669"/>
    <property type="project" value="TreeGrafter"/>
</dbReference>
<feature type="transmembrane region" description="Helical" evidence="8">
    <location>
        <begin position="135"/>
        <end position="154"/>
    </location>
</feature>
<protein>
    <recommendedName>
        <fullName evidence="8">Gustatory receptor</fullName>
    </recommendedName>
</protein>
<evidence type="ECO:0000256" key="6">
    <source>
        <dbReference type="ARBA" id="ARBA00023170"/>
    </source>
</evidence>
<accession>A0A8I6RW23</accession>
<keyword evidence="6 8" id="KW-0675">Receptor</keyword>
<evidence type="ECO:0000313" key="10">
    <source>
        <dbReference type="Proteomes" id="UP000494040"/>
    </source>
</evidence>
<evidence type="ECO:0000313" key="9">
    <source>
        <dbReference type="EnsemblMetazoa" id="XP_014252710.1"/>
    </source>
</evidence>
<evidence type="ECO:0000256" key="5">
    <source>
        <dbReference type="ARBA" id="ARBA00023136"/>
    </source>
</evidence>
<comment type="subcellular location">
    <subcellularLocation>
        <location evidence="1 8">Cell membrane</location>
        <topology evidence="1 8">Multi-pass membrane protein</topology>
    </subcellularLocation>
</comment>
<dbReference type="OrthoDB" id="8183114at2759"/>
<dbReference type="EnsemblMetazoa" id="XM_014397224.2">
    <property type="protein sequence ID" value="XP_014252710.1"/>
    <property type="gene ID" value="LOC106668447"/>
</dbReference>
<dbReference type="GO" id="GO:0007635">
    <property type="term" value="P:chemosensory behavior"/>
    <property type="evidence" value="ECO:0007669"/>
    <property type="project" value="TreeGrafter"/>
</dbReference>
<comment type="caution">
    <text evidence="8">Lacks conserved residue(s) required for the propagation of feature annotation.</text>
</comment>
<dbReference type="PANTHER" id="PTHR21143">
    <property type="entry name" value="INVERTEBRATE GUSTATORY RECEPTOR"/>
    <property type="match status" value="1"/>
</dbReference>
<keyword evidence="4 8" id="KW-1133">Transmembrane helix</keyword>
<feature type="transmembrane region" description="Helical" evidence="8">
    <location>
        <begin position="83"/>
        <end position="106"/>
    </location>
</feature>
<dbReference type="AlphaFoldDB" id="A0A8I6RW23"/>
<keyword evidence="5 8" id="KW-0472">Membrane</keyword>
<dbReference type="InterPro" id="IPR013604">
    <property type="entry name" value="7TM_chemorcpt"/>
</dbReference>
<dbReference type="OMA" id="INTHECF"/>
<evidence type="ECO:0000256" key="3">
    <source>
        <dbReference type="ARBA" id="ARBA00022692"/>
    </source>
</evidence>
<dbReference type="GO" id="GO:0005886">
    <property type="term" value="C:plasma membrane"/>
    <property type="evidence" value="ECO:0007669"/>
    <property type="project" value="UniProtKB-SubCell"/>
</dbReference>
<feature type="transmembrane region" description="Helical" evidence="8">
    <location>
        <begin position="225"/>
        <end position="252"/>
    </location>
</feature>
<dbReference type="PANTHER" id="PTHR21143:SF133">
    <property type="entry name" value="GUSTATORY AND PHEROMONE RECEPTOR 32A-RELATED"/>
    <property type="match status" value="1"/>
</dbReference>
<comment type="function">
    <text evidence="8">Gustatory receptor which mediates acceptance or avoidance behavior, depending on its substrates.</text>
</comment>
<proteinExistence type="inferred from homology"/>
<evidence type="ECO:0000256" key="2">
    <source>
        <dbReference type="ARBA" id="ARBA00022475"/>
    </source>
</evidence>
<dbReference type="GO" id="GO:0008049">
    <property type="term" value="P:male courtship behavior"/>
    <property type="evidence" value="ECO:0007669"/>
    <property type="project" value="TreeGrafter"/>
</dbReference>
<keyword evidence="3 8" id="KW-0812">Transmembrane</keyword>
<dbReference type="RefSeq" id="XP_014252710.1">
    <property type="nucleotide sequence ID" value="XM_014397224.2"/>
</dbReference>
<keyword evidence="7 8" id="KW-0807">Transducer</keyword>
<name>A0A8I6RW23_CIMLE</name>
<dbReference type="GO" id="GO:0050909">
    <property type="term" value="P:sensory perception of taste"/>
    <property type="evidence" value="ECO:0007669"/>
    <property type="project" value="InterPro"/>
</dbReference>
<organism evidence="9 10">
    <name type="scientific">Cimex lectularius</name>
    <name type="common">Bed bug</name>
    <name type="synonym">Acanthia lectularia</name>
    <dbReference type="NCBI Taxonomy" id="79782"/>
    <lineage>
        <taxon>Eukaryota</taxon>
        <taxon>Metazoa</taxon>
        <taxon>Ecdysozoa</taxon>
        <taxon>Arthropoda</taxon>
        <taxon>Hexapoda</taxon>
        <taxon>Insecta</taxon>
        <taxon>Pterygota</taxon>
        <taxon>Neoptera</taxon>
        <taxon>Paraneoptera</taxon>
        <taxon>Hemiptera</taxon>
        <taxon>Heteroptera</taxon>
        <taxon>Panheteroptera</taxon>
        <taxon>Cimicomorpha</taxon>
        <taxon>Cimicidae</taxon>
        <taxon>Cimex</taxon>
    </lineage>
</organism>
<evidence type="ECO:0000256" key="4">
    <source>
        <dbReference type="ARBA" id="ARBA00022989"/>
    </source>
</evidence>
<evidence type="ECO:0000256" key="7">
    <source>
        <dbReference type="ARBA" id="ARBA00023224"/>
    </source>
</evidence>
<feature type="transmembrane region" description="Helical" evidence="8">
    <location>
        <begin position="21"/>
        <end position="38"/>
    </location>
</feature>
<keyword evidence="10" id="KW-1185">Reference proteome</keyword>
<dbReference type="Proteomes" id="UP000494040">
    <property type="component" value="Unassembled WGS sequence"/>
</dbReference>
<reference evidence="9" key="1">
    <citation type="submission" date="2022-01" db="UniProtKB">
        <authorList>
            <consortium name="EnsemblMetazoa"/>
        </authorList>
    </citation>
    <scope>IDENTIFICATION</scope>
</reference>
<dbReference type="GeneID" id="106668447"/>
<dbReference type="GO" id="GO:0007165">
    <property type="term" value="P:signal transduction"/>
    <property type="evidence" value="ECO:0007669"/>
    <property type="project" value="UniProtKB-KW"/>
</dbReference>
<sequence length="366" mass="42078">MDKINSSVRCSKSKNNVIITFDRWFTLLGIFGCNFVRIKDGSITISKIKIIHCILVMIYCVINIGLSVLIPSPMITNMPMFRVVLIGFFYFSFYSMPFVYTISFLVNVKNLQSLLELLSILERELDFFPKYSYKFISIAFGIITLINILTGYLSSQPMIFVLADQVAMFSEMITALFCNFVCDIVNVFSVRLRDEVHVGLKNWEIDRLMRLNGILMQYCGRINCIFGVAFLVFMLCDFLLITAQVYAFLLYIGREPYLRILYEGNWTLFILIRPFLIIQGCGRATKRANEFNETLYRMIMADKNDVFSRNYKVNTHLANQKTAVFTACGWFTIDYTTSCSMIATSATYLIILLQMGGTSLGEEPEE</sequence>
<evidence type="ECO:0000256" key="8">
    <source>
        <dbReference type="RuleBase" id="RU363108"/>
    </source>
</evidence>
<dbReference type="Pfam" id="PF08395">
    <property type="entry name" value="7tm_7"/>
    <property type="match status" value="1"/>
</dbReference>
<evidence type="ECO:0000256" key="1">
    <source>
        <dbReference type="ARBA" id="ARBA00004651"/>
    </source>
</evidence>
<dbReference type="GO" id="GO:0030424">
    <property type="term" value="C:axon"/>
    <property type="evidence" value="ECO:0007669"/>
    <property type="project" value="TreeGrafter"/>
</dbReference>
<comment type="similarity">
    <text evidence="8">Belongs to the insect chemoreceptor superfamily. Gustatory receptor (GR) family.</text>
</comment>
<feature type="transmembrane region" description="Helical" evidence="8">
    <location>
        <begin position="50"/>
        <end position="71"/>
    </location>
</feature>